<feature type="transmembrane region" description="Helical" evidence="6">
    <location>
        <begin position="396"/>
        <end position="416"/>
    </location>
</feature>
<evidence type="ECO:0000256" key="3">
    <source>
        <dbReference type="ARBA" id="ARBA00022692"/>
    </source>
</evidence>
<evidence type="ECO:0000256" key="6">
    <source>
        <dbReference type="SAM" id="Phobius"/>
    </source>
</evidence>
<evidence type="ECO:0000256" key="4">
    <source>
        <dbReference type="ARBA" id="ARBA00022989"/>
    </source>
</evidence>
<evidence type="ECO:0000313" key="9">
    <source>
        <dbReference type="Proteomes" id="UP000013306"/>
    </source>
</evidence>
<feature type="transmembrane region" description="Helical" evidence="6">
    <location>
        <begin position="128"/>
        <end position="147"/>
    </location>
</feature>
<keyword evidence="2" id="KW-0813">Transport</keyword>
<dbReference type="Proteomes" id="UP000013306">
    <property type="component" value="Chromosome"/>
</dbReference>
<reference evidence="8 9" key="1">
    <citation type="journal article" date="2013" name="Genome Announc.">
        <title>Complete Genome Sequence of an Oral Commensal, Streptococcus oligofermentans Strain AS 1.3089.</title>
        <authorList>
            <person name="Tong H."/>
            <person name="Shang N."/>
            <person name="Liu L."/>
            <person name="Wang X."/>
            <person name="Cai J."/>
            <person name="Dong X."/>
        </authorList>
    </citation>
    <scope>NUCLEOTIDE SEQUENCE [LARGE SCALE GENOMIC DNA]</scope>
    <source>
        <strain evidence="8 9">AS 1.3089</strain>
    </source>
</reference>
<comment type="subcellular location">
    <subcellularLocation>
        <location evidence="1">Cell membrane</location>
        <topology evidence="1">Multi-pass membrane protein</topology>
    </subcellularLocation>
</comment>
<feature type="transmembrane region" description="Helical" evidence="6">
    <location>
        <begin position="274"/>
        <end position="292"/>
    </location>
</feature>
<dbReference type="Gene3D" id="1.20.1250.20">
    <property type="entry name" value="MFS general substrate transporter like domains"/>
    <property type="match status" value="2"/>
</dbReference>
<feature type="transmembrane region" description="Helical" evidence="6">
    <location>
        <begin position="241"/>
        <end position="262"/>
    </location>
</feature>
<dbReference type="EMBL" id="CP004409">
    <property type="protein sequence ID" value="AGK71202.1"/>
    <property type="molecule type" value="Genomic_DNA"/>
</dbReference>
<feature type="transmembrane region" description="Helical" evidence="6">
    <location>
        <begin position="304"/>
        <end position="322"/>
    </location>
</feature>
<sequence length="422" mass="44052">MQDNYLGTAGFLSLFRKNYINEDIIMKKTPNRWLILAAAILTNLSLGAGYAWSVFQKALLEANASQGWVQAQTSLAFSISFAMVPIGMIIFGPKVDSLGPKKFVFLGGILFGAGMFATGFATSLPVLYLTYGVILGLGIGSAYGASTSVATKWFPDKKGLAGGLTAAGFGLGPLIIGPLAKTLIASMGVYSTFKVLGIALLVVICCSSLVMEKAPAAAPAAGSSAPTGKTHKEMLREGNFWLLWLIYILGATGGMMIIGSAASISDQYKLVGEATLFVMLVSIANTFGRIFWGAVSDKIGRYPTVIAMFGAVAGGLALTALFKGEGSILAILGVMLVALSFGGFLGSFPGITAENWGVANVGTNYGWMFTAYGVAAIAGPQLGARLAQANNGDYSMAFYIVIGMALLGIVLQLFYISKSKKA</sequence>
<dbReference type="Pfam" id="PF07690">
    <property type="entry name" value="MFS_1"/>
    <property type="match status" value="1"/>
</dbReference>
<feature type="transmembrane region" description="Helical" evidence="6">
    <location>
        <begin position="328"/>
        <end position="353"/>
    </location>
</feature>
<dbReference type="InterPro" id="IPR011701">
    <property type="entry name" value="MFS"/>
</dbReference>
<keyword evidence="5 6" id="KW-0472">Membrane</keyword>
<keyword evidence="3 6" id="KW-0812">Transmembrane</keyword>
<feature type="transmembrane region" description="Helical" evidence="6">
    <location>
        <begin position="33"/>
        <end position="53"/>
    </location>
</feature>
<evidence type="ECO:0000256" key="1">
    <source>
        <dbReference type="ARBA" id="ARBA00004651"/>
    </source>
</evidence>
<dbReference type="PANTHER" id="PTHR11360">
    <property type="entry name" value="MONOCARBOXYLATE TRANSPORTER"/>
    <property type="match status" value="1"/>
</dbReference>
<evidence type="ECO:0000256" key="2">
    <source>
        <dbReference type="ARBA" id="ARBA00022448"/>
    </source>
</evidence>
<feature type="transmembrane region" description="Helical" evidence="6">
    <location>
        <begin position="103"/>
        <end position="122"/>
    </location>
</feature>
<dbReference type="PROSITE" id="PS50850">
    <property type="entry name" value="MFS"/>
    <property type="match status" value="1"/>
</dbReference>
<accession>A0ABM5NKC5</accession>
<organism evidence="8 9">
    <name type="scientific">Streptococcus cristatus AS 1.3089</name>
    <dbReference type="NCBI Taxonomy" id="1302863"/>
    <lineage>
        <taxon>Bacteria</taxon>
        <taxon>Bacillati</taxon>
        <taxon>Bacillota</taxon>
        <taxon>Bacilli</taxon>
        <taxon>Lactobacillales</taxon>
        <taxon>Streptococcaceae</taxon>
        <taxon>Streptococcus</taxon>
    </lineage>
</organism>
<keyword evidence="4 6" id="KW-1133">Transmembrane helix</keyword>
<evidence type="ECO:0000313" key="8">
    <source>
        <dbReference type="EMBL" id="AGK71202.1"/>
    </source>
</evidence>
<dbReference type="InterPro" id="IPR036259">
    <property type="entry name" value="MFS_trans_sf"/>
</dbReference>
<feature type="transmembrane region" description="Helical" evidence="6">
    <location>
        <begin position="159"/>
        <end position="180"/>
    </location>
</feature>
<feature type="transmembrane region" description="Helical" evidence="6">
    <location>
        <begin position="365"/>
        <end position="384"/>
    </location>
</feature>
<dbReference type="InterPro" id="IPR050327">
    <property type="entry name" value="Proton-linked_MCT"/>
</dbReference>
<name>A0ABM5NKC5_STRCR</name>
<evidence type="ECO:0000256" key="5">
    <source>
        <dbReference type="ARBA" id="ARBA00023136"/>
    </source>
</evidence>
<feature type="transmembrane region" description="Helical" evidence="6">
    <location>
        <begin position="192"/>
        <end position="211"/>
    </location>
</feature>
<dbReference type="PANTHER" id="PTHR11360:SF317">
    <property type="entry name" value="MAJOR FACILITATOR SUPERFAMILY (MFS) PROFILE DOMAIN-CONTAINING PROTEIN-RELATED"/>
    <property type="match status" value="1"/>
</dbReference>
<protein>
    <submittedName>
        <fullName evidence="8">Major facilitator superfamily transporter</fullName>
    </submittedName>
</protein>
<dbReference type="InterPro" id="IPR020846">
    <property type="entry name" value="MFS_dom"/>
</dbReference>
<dbReference type="CDD" id="cd17353">
    <property type="entry name" value="MFS_OFA_like"/>
    <property type="match status" value="1"/>
</dbReference>
<gene>
    <name evidence="8" type="ORF">I872_05560</name>
</gene>
<feature type="transmembrane region" description="Helical" evidence="6">
    <location>
        <begin position="73"/>
        <end position="91"/>
    </location>
</feature>
<proteinExistence type="predicted"/>
<evidence type="ECO:0000259" key="7">
    <source>
        <dbReference type="PROSITE" id="PS50850"/>
    </source>
</evidence>
<dbReference type="SUPFAM" id="SSF103473">
    <property type="entry name" value="MFS general substrate transporter"/>
    <property type="match status" value="1"/>
</dbReference>
<feature type="domain" description="Major facilitator superfamily (MFS) profile" evidence="7">
    <location>
        <begin position="31"/>
        <end position="420"/>
    </location>
</feature>
<keyword evidence="9" id="KW-1185">Reference proteome</keyword>